<comment type="caution">
    <text evidence="1">The sequence shown here is derived from an EMBL/GenBank/DDBJ whole genome shotgun (WGS) entry which is preliminary data.</text>
</comment>
<name>A0ACB8UYD1_9EURO</name>
<reference evidence="1" key="1">
    <citation type="journal article" date="2022" name="bioRxiv">
        <title>Population genetic analysis of Ophidiomyces ophidiicola, the causative agent of snake fungal disease, indicates recent introductions to the USA.</title>
        <authorList>
            <person name="Ladner J.T."/>
            <person name="Palmer J.M."/>
            <person name="Ettinger C.L."/>
            <person name="Stajich J.E."/>
            <person name="Farrell T.M."/>
            <person name="Glorioso B.M."/>
            <person name="Lawson B."/>
            <person name="Price S.J."/>
            <person name="Stengle A.G."/>
            <person name="Grear D.A."/>
            <person name="Lorch J.M."/>
        </authorList>
    </citation>
    <scope>NUCLEOTIDE SEQUENCE</scope>
    <source>
        <strain evidence="1">NWHC 24266-5</strain>
    </source>
</reference>
<sequence>MPDPSPASGSNSQPLLFFVALGFGVVFTNLWIIVGVKYCFRYNQRHRQLRNEDTGEPIDLMTVPRTRRRREKKLMTMDEVNSRFPLVKYKAWRASRADDGLPTAGGIEPPTTAKPASLKRASGSYTDNTSAQAIPSSAEPSGTNDSEQAPLPKSDQAEKGAVQVTPDAQPSTANSKETPAPQNPNASRVASDDDDDHDDHDDPIHAAVPTDLLANPGDSCAICLDTIEDDDDVRGLTCGHAFHASCLDPWLTSRRACCPLCKADYYVPKPRPDGADNSNEPERGRRNPDQHPAPPEPAAFVSRLHPFTSRIGIPGRFLSSSSATRQTSGQSGEPQRPSNNAADPPANNGTGNVWRPRLPPLAGHRIFLPSFDRSERSQERNTPPTPRQLESGAR</sequence>
<evidence type="ECO:0000313" key="1">
    <source>
        <dbReference type="EMBL" id="KAI2387649.1"/>
    </source>
</evidence>
<organism evidence="1">
    <name type="scientific">Ophidiomyces ophidiicola</name>
    <dbReference type="NCBI Taxonomy" id="1387563"/>
    <lineage>
        <taxon>Eukaryota</taxon>
        <taxon>Fungi</taxon>
        <taxon>Dikarya</taxon>
        <taxon>Ascomycota</taxon>
        <taxon>Pezizomycotina</taxon>
        <taxon>Eurotiomycetes</taxon>
        <taxon>Eurotiomycetidae</taxon>
        <taxon>Onygenales</taxon>
        <taxon>Onygenaceae</taxon>
        <taxon>Ophidiomyces</taxon>
    </lineage>
</organism>
<accession>A0ACB8UYD1</accession>
<gene>
    <name evidence="1" type="ORF">LOY88_002979</name>
</gene>
<dbReference type="EMBL" id="JALBCA010000037">
    <property type="protein sequence ID" value="KAI2387649.1"/>
    <property type="molecule type" value="Genomic_DNA"/>
</dbReference>
<protein>
    <submittedName>
        <fullName evidence="1">Uncharacterized protein</fullName>
    </submittedName>
</protein>
<proteinExistence type="predicted"/>